<dbReference type="AlphaFoldDB" id="A0AAW0A345"/>
<gene>
    <name evidence="1" type="ORF">R3P38DRAFT_3219110</name>
</gene>
<reference evidence="1 2" key="1">
    <citation type="journal article" date="2024" name="J Genomics">
        <title>Draft genome sequencing and assembly of Favolaschia claudopus CIRM-BRFM 2984 isolated from oak limbs.</title>
        <authorList>
            <person name="Navarro D."/>
            <person name="Drula E."/>
            <person name="Chaduli D."/>
            <person name="Cazenave R."/>
            <person name="Ahrendt S."/>
            <person name="Wang J."/>
            <person name="Lipzen A."/>
            <person name="Daum C."/>
            <person name="Barry K."/>
            <person name="Grigoriev I.V."/>
            <person name="Favel A."/>
            <person name="Rosso M.N."/>
            <person name="Martin F."/>
        </authorList>
    </citation>
    <scope>NUCLEOTIDE SEQUENCE [LARGE SCALE GENOMIC DNA]</scope>
    <source>
        <strain evidence="1 2">CIRM-BRFM 2984</strain>
    </source>
</reference>
<proteinExistence type="predicted"/>
<dbReference type="Proteomes" id="UP001362999">
    <property type="component" value="Unassembled WGS sequence"/>
</dbReference>
<sequence>MLDAIISLAHDGSPLFPSPTFPASTAFGQPHQNRLDFSLGAYIVAEIHQLSDKDIRSIISATRSVLEGSDNSVWDASHPTRIRDLHPDPSLEITAIWLFIPPSWSYILRSCPPTPHLLNVLRSKEEHVASFINDKSLDPFGLKDKPPNPYYHWHNILNWLQAFTDSPMDMLEYVKNHLPADYVENDAMWITWKEVTGW</sequence>
<accession>A0AAW0A345</accession>
<comment type="caution">
    <text evidence="1">The sequence shown here is derived from an EMBL/GenBank/DDBJ whole genome shotgun (WGS) entry which is preliminary data.</text>
</comment>
<evidence type="ECO:0000313" key="2">
    <source>
        <dbReference type="Proteomes" id="UP001362999"/>
    </source>
</evidence>
<keyword evidence="2" id="KW-1185">Reference proteome</keyword>
<name>A0AAW0A345_9AGAR</name>
<organism evidence="1 2">
    <name type="scientific">Favolaschia claudopus</name>
    <dbReference type="NCBI Taxonomy" id="2862362"/>
    <lineage>
        <taxon>Eukaryota</taxon>
        <taxon>Fungi</taxon>
        <taxon>Dikarya</taxon>
        <taxon>Basidiomycota</taxon>
        <taxon>Agaricomycotina</taxon>
        <taxon>Agaricomycetes</taxon>
        <taxon>Agaricomycetidae</taxon>
        <taxon>Agaricales</taxon>
        <taxon>Marasmiineae</taxon>
        <taxon>Mycenaceae</taxon>
        <taxon>Favolaschia</taxon>
    </lineage>
</organism>
<protein>
    <submittedName>
        <fullName evidence="1">Uncharacterized protein</fullName>
    </submittedName>
</protein>
<dbReference type="EMBL" id="JAWWNJ010000089">
    <property type="protein sequence ID" value="KAK7000226.1"/>
    <property type="molecule type" value="Genomic_DNA"/>
</dbReference>
<evidence type="ECO:0000313" key="1">
    <source>
        <dbReference type="EMBL" id="KAK7000226.1"/>
    </source>
</evidence>